<sequence>MFNGTKIIIITRLMKVLFLVQEQQRSIFDTWYEAIANGLDECDLVRVNSDEQKRLKKFVKSRNIDFSTYDRVILFLRYKKMMRQVNYIQSIPNLVIIELDAFQNYCESKYNGRFTKYFNQIPWARVLCTGKGHTQTLCDEGFDVHFVGKAYDHKLLKNLKLNRDIELGFLGSLQTGVYKHRKQFLEDLAKKEEVLIHRTSSGEEYLQMLNRIKFFISADIPFKEYMIKNFEAMACGCVLFTWNNGEVENQQLGFVDMENVVLYKDMDELIEKINILRNNEKLSKIIAENGQKLVEDNHTWQDSANKIIEALQAPLRTKVQKKHCLGLFSTYQVKNN</sequence>
<protein>
    <recommendedName>
        <fullName evidence="1">Spore protein YkvP/CgeB glycosyl transferase-like domain-containing protein</fullName>
    </recommendedName>
</protein>
<evidence type="ECO:0000313" key="3">
    <source>
        <dbReference type="Proteomes" id="UP000004947"/>
    </source>
</evidence>
<keyword evidence="3" id="KW-1185">Reference proteome</keyword>
<dbReference type="InterPro" id="IPR055259">
    <property type="entry name" value="YkvP/CgeB_Glyco_trans-like"/>
</dbReference>
<evidence type="ECO:0000259" key="1">
    <source>
        <dbReference type="Pfam" id="PF13524"/>
    </source>
</evidence>
<proteinExistence type="predicted"/>
<dbReference type="STRING" id="313628.LNTAR_20603"/>
<comment type="caution">
    <text evidence="2">The sequence shown here is derived from an EMBL/GenBank/DDBJ whole genome shotgun (WGS) entry which is preliminary data.</text>
</comment>
<evidence type="ECO:0000313" key="2">
    <source>
        <dbReference type="EMBL" id="EDM27645.1"/>
    </source>
</evidence>
<dbReference type="AlphaFoldDB" id="A6DL43"/>
<name>A6DL43_9BACT</name>
<dbReference type="SUPFAM" id="SSF53756">
    <property type="entry name" value="UDP-Glycosyltransferase/glycogen phosphorylase"/>
    <property type="match status" value="1"/>
</dbReference>
<dbReference type="Proteomes" id="UP000004947">
    <property type="component" value="Unassembled WGS sequence"/>
</dbReference>
<gene>
    <name evidence="2" type="ORF">LNTAR_20603</name>
</gene>
<accession>A6DL43</accession>
<dbReference type="Gene3D" id="3.40.50.2000">
    <property type="entry name" value="Glycogen Phosphorylase B"/>
    <property type="match status" value="1"/>
</dbReference>
<reference evidence="2 3" key="1">
    <citation type="journal article" date="2010" name="J. Bacteriol.">
        <title>Genome sequence of Lentisphaera araneosa HTCC2155T, the type species of the order Lentisphaerales in the phylum Lentisphaerae.</title>
        <authorList>
            <person name="Thrash J.C."/>
            <person name="Cho J.C."/>
            <person name="Vergin K.L."/>
            <person name="Morris R.M."/>
            <person name="Giovannoni S.J."/>
        </authorList>
    </citation>
    <scope>NUCLEOTIDE SEQUENCE [LARGE SCALE GENOMIC DNA]</scope>
    <source>
        <strain evidence="2 3">HTCC2155</strain>
    </source>
</reference>
<dbReference type="EMBL" id="ABCK01000008">
    <property type="protein sequence ID" value="EDM27645.1"/>
    <property type="molecule type" value="Genomic_DNA"/>
</dbReference>
<organism evidence="2 3">
    <name type="scientific">Lentisphaera araneosa HTCC2155</name>
    <dbReference type="NCBI Taxonomy" id="313628"/>
    <lineage>
        <taxon>Bacteria</taxon>
        <taxon>Pseudomonadati</taxon>
        <taxon>Lentisphaerota</taxon>
        <taxon>Lentisphaeria</taxon>
        <taxon>Lentisphaerales</taxon>
        <taxon>Lentisphaeraceae</taxon>
        <taxon>Lentisphaera</taxon>
    </lineage>
</organism>
<dbReference type="Pfam" id="PF13524">
    <property type="entry name" value="Glyco_trans_1_2"/>
    <property type="match status" value="1"/>
</dbReference>
<dbReference type="eggNOG" id="COG4641">
    <property type="taxonomic scope" value="Bacteria"/>
</dbReference>
<feature type="domain" description="Spore protein YkvP/CgeB glycosyl transferase-like" evidence="1">
    <location>
        <begin position="155"/>
        <end position="308"/>
    </location>
</feature>